<dbReference type="Gene3D" id="2.20.25.190">
    <property type="match status" value="1"/>
</dbReference>
<dbReference type="FunFam" id="2.20.25.190:FF:000001">
    <property type="entry name" value="Transcription elongation factor 1 homolog"/>
    <property type="match status" value="1"/>
</dbReference>
<evidence type="ECO:0000256" key="6">
    <source>
        <dbReference type="ARBA" id="ARBA00022833"/>
    </source>
</evidence>
<comment type="similarity">
    <text evidence="3 10">Belongs to the ELOF1 family.</text>
</comment>
<sequence>MGKRKSSTRSVGGKKGPQPLDKTFKCLFCSTPNSVSCKIDEKTRIGYLTCKICGQNFSTPTNALSAPIDVYTDWLDACESLNA</sequence>
<comment type="function">
    <text evidence="1 10">Transcription elongation factor implicated in the maintenance of proper chromatin structure in actively transcribed regions.</text>
</comment>
<dbReference type="GO" id="GO:0006368">
    <property type="term" value="P:transcription elongation by RNA polymerase II"/>
    <property type="evidence" value="ECO:0007669"/>
    <property type="project" value="TreeGrafter"/>
</dbReference>
<evidence type="ECO:0000256" key="11">
    <source>
        <dbReference type="SAM" id="MobiDB-lite"/>
    </source>
</evidence>
<dbReference type="GO" id="GO:0008023">
    <property type="term" value="C:transcription elongation factor complex"/>
    <property type="evidence" value="ECO:0007669"/>
    <property type="project" value="TreeGrafter"/>
</dbReference>
<feature type="region of interest" description="Disordered" evidence="11">
    <location>
        <begin position="1"/>
        <end position="20"/>
    </location>
</feature>
<dbReference type="InterPro" id="IPR007808">
    <property type="entry name" value="Elf1"/>
</dbReference>
<name>A0A316U3R4_9BASI</name>
<evidence type="ECO:0000256" key="3">
    <source>
        <dbReference type="ARBA" id="ARBA00009730"/>
    </source>
</evidence>
<dbReference type="RefSeq" id="XP_025346163.1">
    <property type="nucleotide sequence ID" value="XM_025495097.1"/>
</dbReference>
<dbReference type="PANTHER" id="PTHR20934">
    <property type="entry name" value="TRANSCRIPTION ELONGATION FACTOR 1 HOMOLOG"/>
    <property type="match status" value="1"/>
</dbReference>
<organism evidence="12 13">
    <name type="scientific">Pseudomicrostroma glucosiphilum</name>
    <dbReference type="NCBI Taxonomy" id="1684307"/>
    <lineage>
        <taxon>Eukaryota</taxon>
        <taxon>Fungi</taxon>
        <taxon>Dikarya</taxon>
        <taxon>Basidiomycota</taxon>
        <taxon>Ustilaginomycotina</taxon>
        <taxon>Exobasidiomycetes</taxon>
        <taxon>Microstromatales</taxon>
        <taxon>Microstromatales incertae sedis</taxon>
        <taxon>Pseudomicrostroma</taxon>
    </lineage>
</organism>
<dbReference type="Pfam" id="PF05129">
    <property type="entry name" value="Zn_ribbon_Elf1"/>
    <property type="match status" value="1"/>
</dbReference>
<dbReference type="OrthoDB" id="445983at2759"/>
<keyword evidence="6 10" id="KW-0862">Zinc</keyword>
<keyword evidence="4 10" id="KW-0479">Metal-binding</keyword>
<keyword evidence="8 10" id="KW-0804">Transcription</keyword>
<keyword evidence="13" id="KW-1185">Reference proteome</keyword>
<protein>
    <recommendedName>
        <fullName evidence="10">Transcription elongation factor 1 homolog</fullName>
    </recommendedName>
</protein>
<proteinExistence type="inferred from homology"/>
<keyword evidence="7 10" id="KW-0805">Transcription regulation</keyword>
<dbReference type="PANTHER" id="PTHR20934:SF0">
    <property type="entry name" value="TRANSCRIPTION ELONGATION FACTOR 1 HOMOLOG"/>
    <property type="match status" value="1"/>
</dbReference>
<comment type="subcellular location">
    <subcellularLocation>
        <location evidence="2 10">Nucleus</location>
    </subcellularLocation>
</comment>
<dbReference type="GO" id="GO:0000993">
    <property type="term" value="F:RNA polymerase II complex binding"/>
    <property type="evidence" value="ECO:0007669"/>
    <property type="project" value="TreeGrafter"/>
</dbReference>
<keyword evidence="5 10" id="KW-0863">Zinc-finger</keyword>
<dbReference type="GO" id="GO:0008270">
    <property type="term" value="F:zinc ion binding"/>
    <property type="evidence" value="ECO:0007669"/>
    <property type="project" value="UniProtKB-KW"/>
</dbReference>
<dbReference type="AlphaFoldDB" id="A0A316U3R4"/>
<evidence type="ECO:0000256" key="2">
    <source>
        <dbReference type="ARBA" id="ARBA00004123"/>
    </source>
</evidence>
<dbReference type="STRING" id="1684307.A0A316U3R4"/>
<evidence type="ECO:0000256" key="7">
    <source>
        <dbReference type="ARBA" id="ARBA00023015"/>
    </source>
</evidence>
<keyword evidence="9 10" id="KW-0539">Nucleus</keyword>
<evidence type="ECO:0000313" key="13">
    <source>
        <dbReference type="Proteomes" id="UP000245942"/>
    </source>
</evidence>
<dbReference type="GeneID" id="37016831"/>
<dbReference type="SUPFAM" id="SSF57783">
    <property type="entry name" value="Zinc beta-ribbon"/>
    <property type="match status" value="1"/>
</dbReference>
<evidence type="ECO:0000256" key="8">
    <source>
        <dbReference type="ARBA" id="ARBA00023163"/>
    </source>
</evidence>
<gene>
    <name evidence="12" type="ORF">BCV69DRAFT_314196</name>
</gene>
<accession>A0A316U3R4</accession>
<evidence type="ECO:0000313" key="12">
    <source>
        <dbReference type="EMBL" id="PWN19003.1"/>
    </source>
</evidence>
<evidence type="ECO:0000256" key="10">
    <source>
        <dbReference type="RuleBase" id="RU364033"/>
    </source>
</evidence>
<dbReference type="Proteomes" id="UP000245942">
    <property type="component" value="Unassembled WGS sequence"/>
</dbReference>
<dbReference type="InterPro" id="IPR038567">
    <property type="entry name" value="T_Elf1_sf"/>
</dbReference>
<reference evidence="12 13" key="1">
    <citation type="journal article" date="2018" name="Mol. Biol. Evol.">
        <title>Broad Genomic Sampling Reveals a Smut Pathogenic Ancestry of the Fungal Clade Ustilaginomycotina.</title>
        <authorList>
            <person name="Kijpornyongpan T."/>
            <person name="Mondo S.J."/>
            <person name="Barry K."/>
            <person name="Sandor L."/>
            <person name="Lee J."/>
            <person name="Lipzen A."/>
            <person name="Pangilinan J."/>
            <person name="LaButti K."/>
            <person name="Hainaut M."/>
            <person name="Henrissat B."/>
            <person name="Grigoriev I.V."/>
            <person name="Spatafora J.W."/>
            <person name="Aime M.C."/>
        </authorList>
    </citation>
    <scope>NUCLEOTIDE SEQUENCE [LARGE SCALE GENOMIC DNA]</scope>
    <source>
        <strain evidence="12 13">MCA 4718</strain>
    </source>
</reference>
<evidence type="ECO:0000256" key="9">
    <source>
        <dbReference type="ARBA" id="ARBA00023242"/>
    </source>
</evidence>
<dbReference type="EMBL" id="KZ819333">
    <property type="protein sequence ID" value="PWN19003.1"/>
    <property type="molecule type" value="Genomic_DNA"/>
</dbReference>
<evidence type="ECO:0000256" key="4">
    <source>
        <dbReference type="ARBA" id="ARBA00022723"/>
    </source>
</evidence>
<evidence type="ECO:0000256" key="5">
    <source>
        <dbReference type="ARBA" id="ARBA00022771"/>
    </source>
</evidence>
<evidence type="ECO:0000256" key="1">
    <source>
        <dbReference type="ARBA" id="ARBA00003357"/>
    </source>
</evidence>